<name>A0A1R4H7V1_9GAMM</name>
<keyword evidence="2 6" id="KW-0378">Hydrolase</keyword>
<protein>
    <submittedName>
        <fullName evidence="6">Putative 3',5'-cyclic adenosine monophosphate phosphodiesterase CpdA</fullName>
        <ecNumber evidence="6">3.1.4.17</ecNumber>
    </submittedName>
</protein>
<dbReference type="Pfam" id="PF00149">
    <property type="entry name" value="Metallophos"/>
    <property type="match status" value="1"/>
</dbReference>
<sequence length="256" mass="29549">MKRNYTTVLQLTDLHLFAQSDVHFNKVNTRDSFIKVLNHVQQHYDNPDIIIITGDLAHDDEPATYQFIAEALKVFNAPVYCVLGNHDHHENAYRVYPLTPVSTDLHCLLRRWQIILVDSNHQPMPDSYQGEVSQAELQRVGELIAQHPDKWALIAMHHNLPHHDDRGVMLEVRNHEQVMAYFEQQPNIKLVLSGHVHQEFVIVQNGVCYLSTPATGYQSTSKSGQVTGEAPGYRWLKLYDNGRFETDVRRVTYWVS</sequence>
<evidence type="ECO:0000259" key="5">
    <source>
        <dbReference type="Pfam" id="PF00149"/>
    </source>
</evidence>
<dbReference type="SUPFAM" id="SSF56300">
    <property type="entry name" value="Metallo-dependent phosphatases"/>
    <property type="match status" value="1"/>
</dbReference>
<dbReference type="InterPro" id="IPR029052">
    <property type="entry name" value="Metallo-depent_PP-like"/>
</dbReference>
<evidence type="ECO:0000256" key="4">
    <source>
        <dbReference type="ARBA" id="ARBA00025742"/>
    </source>
</evidence>
<evidence type="ECO:0000256" key="1">
    <source>
        <dbReference type="ARBA" id="ARBA00022723"/>
    </source>
</evidence>
<keyword evidence="3" id="KW-0408">Iron</keyword>
<evidence type="ECO:0000313" key="6">
    <source>
        <dbReference type="EMBL" id="SJM92256.1"/>
    </source>
</evidence>
<reference evidence="7" key="1">
    <citation type="submission" date="2017-02" db="EMBL/GenBank/DDBJ databases">
        <authorList>
            <person name="Daims H."/>
        </authorList>
    </citation>
    <scope>NUCLEOTIDE SEQUENCE [LARGE SCALE GENOMIC DNA]</scope>
</reference>
<proteinExistence type="inferred from homology"/>
<dbReference type="InterPro" id="IPR004843">
    <property type="entry name" value="Calcineurin-like_PHP"/>
</dbReference>
<dbReference type="AlphaFoldDB" id="A0A1R4H7V1"/>
<feature type="domain" description="Calcineurin-like phosphoesterase" evidence="5">
    <location>
        <begin position="7"/>
        <end position="198"/>
    </location>
</feature>
<dbReference type="PANTHER" id="PTHR42988">
    <property type="entry name" value="PHOSPHOHYDROLASE"/>
    <property type="match status" value="1"/>
</dbReference>
<dbReference type="EMBL" id="FUKJ01000178">
    <property type="protein sequence ID" value="SJM92256.1"/>
    <property type="molecule type" value="Genomic_DNA"/>
</dbReference>
<dbReference type="OrthoDB" id="9784378at2"/>
<dbReference type="RefSeq" id="WP_087146891.1">
    <property type="nucleotide sequence ID" value="NZ_FUKJ01000178.1"/>
</dbReference>
<dbReference type="Gene3D" id="3.60.21.10">
    <property type="match status" value="1"/>
</dbReference>
<dbReference type="GO" id="GO:0046872">
    <property type="term" value="F:metal ion binding"/>
    <property type="evidence" value="ECO:0007669"/>
    <property type="project" value="UniProtKB-KW"/>
</dbReference>
<dbReference type="Proteomes" id="UP000195442">
    <property type="component" value="Unassembled WGS sequence"/>
</dbReference>
<evidence type="ECO:0000256" key="3">
    <source>
        <dbReference type="ARBA" id="ARBA00023004"/>
    </source>
</evidence>
<evidence type="ECO:0000256" key="2">
    <source>
        <dbReference type="ARBA" id="ARBA00022801"/>
    </source>
</evidence>
<accession>A0A1R4H7V1</accession>
<keyword evidence="1" id="KW-0479">Metal-binding</keyword>
<evidence type="ECO:0000313" key="7">
    <source>
        <dbReference type="Proteomes" id="UP000195442"/>
    </source>
</evidence>
<dbReference type="GO" id="GO:0004114">
    <property type="term" value="F:3',5'-cyclic-nucleotide phosphodiesterase activity"/>
    <property type="evidence" value="ECO:0007669"/>
    <property type="project" value="UniProtKB-EC"/>
</dbReference>
<dbReference type="InterPro" id="IPR050884">
    <property type="entry name" value="CNP_phosphodiesterase-III"/>
</dbReference>
<dbReference type="PANTHER" id="PTHR42988:SF2">
    <property type="entry name" value="CYCLIC NUCLEOTIDE PHOSPHODIESTERASE CBUA0032-RELATED"/>
    <property type="match status" value="1"/>
</dbReference>
<dbReference type="EC" id="3.1.4.17" evidence="6"/>
<comment type="similarity">
    <text evidence="4">Belongs to the cyclic nucleotide phosphodiesterase class-III family.</text>
</comment>
<organism evidence="6 7">
    <name type="scientific">Crenothrix polyspora</name>
    <dbReference type="NCBI Taxonomy" id="360316"/>
    <lineage>
        <taxon>Bacteria</taxon>
        <taxon>Pseudomonadati</taxon>
        <taxon>Pseudomonadota</taxon>
        <taxon>Gammaproteobacteria</taxon>
        <taxon>Methylococcales</taxon>
        <taxon>Crenotrichaceae</taxon>
        <taxon>Crenothrix</taxon>
    </lineage>
</organism>
<gene>
    <name evidence="6" type="ORF">CRENPOLYSF2_2590015</name>
</gene>
<keyword evidence="7" id="KW-1185">Reference proteome</keyword>